<protein>
    <submittedName>
        <fullName evidence="1">Uncharacterized protein</fullName>
    </submittedName>
</protein>
<dbReference type="AlphaFoldDB" id="A0A0E9SJI1"/>
<proteinExistence type="predicted"/>
<evidence type="ECO:0000313" key="1">
    <source>
        <dbReference type="EMBL" id="JAH41382.1"/>
    </source>
</evidence>
<reference evidence="1" key="1">
    <citation type="submission" date="2014-11" db="EMBL/GenBank/DDBJ databases">
        <authorList>
            <person name="Amaro Gonzalez C."/>
        </authorList>
    </citation>
    <scope>NUCLEOTIDE SEQUENCE</scope>
</reference>
<reference evidence="1" key="2">
    <citation type="journal article" date="2015" name="Fish Shellfish Immunol.">
        <title>Early steps in the European eel (Anguilla anguilla)-Vibrio vulnificus interaction in the gills: Role of the RtxA13 toxin.</title>
        <authorList>
            <person name="Callol A."/>
            <person name="Pajuelo D."/>
            <person name="Ebbesson L."/>
            <person name="Teles M."/>
            <person name="MacKenzie S."/>
            <person name="Amaro C."/>
        </authorList>
    </citation>
    <scope>NUCLEOTIDE SEQUENCE</scope>
</reference>
<name>A0A0E9SJI1_ANGAN</name>
<sequence length="43" mass="4906">MYMSQFQHFFEVQDQYSSDAEALLAGGACCRSFFLTLPFSPCM</sequence>
<dbReference type="EMBL" id="GBXM01067195">
    <property type="protein sequence ID" value="JAH41382.1"/>
    <property type="molecule type" value="Transcribed_RNA"/>
</dbReference>
<accession>A0A0E9SJI1</accession>
<organism evidence="1">
    <name type="scientific">Anguilla anguilla</name>
    <name type="common">European freshwater eel</name>
    <name type="synonym">Muraena anguilla</name>
    <dbReference type="NCBI Taxonomy" id="7936"/>
    <lineage>
        <taxon>Eukaryota</taxon>
        <taxon>Metazoa</taxon>
        <taxon>Chordata</taxon>
        <taxon>Craniata</taxon>
        <taxon>Vertebrata</taxon>
        <taxon>Euteleostomi</taxon>
        <taxon>Actinopterygii</taxon>
        <taxon>Neopterygii</taxon>
        <taxon>Teleostei</taxon>
        <taxon>Anguilliformes</taxon>
        <taxon>Anguillidae</taxon>
        <taxon>Anguilla</taxon>
    </lineage>
</organism>